<keyword evidence="1" id="KW-0812">Transmembrane</keyword>
<protein>
    <recommendedName>
        <fullName evidence="4">DUF385 domain-containing protein</fullName>
    </recommendedName>
</protein>
<organism evidence="2 3">
    <name type="scientific">Nocardia amamiensis</name>
    <dbReference type="NCBI Taxonomy" id="404578"/>
    <lineage>
        <taxon>Bacteria</taxon>
        <taxon>Bacillati</taxon>
        <taxon>Actinomycetota</taxon>
        <taxon>Actinomycetes</taxon>
        <taxon>Mycobacteriales</taxon>
        <taxon>Nocardiaceae</taxon>
        <taxon>Nocardia</taxon>
    </lineage>
</organism>
<feature type="transmembrane region" description="Helical" evidence="1">
    <location>
        <begin position="273"/>
        <end position="294"/>
    </location>
</feature>
<reference evidence="2 3" key="1">
    <citation type="submission" date="2020-10" db="EMBL/GenBank/DDBJ databases">
        <title>Identification of Nocardia species via Next-generation sequencing and recognition of intraspecies genetic diversity.</title>
        <authorList>
            <person name="Li P."/>
            <person name="Li P."/>
            <person name="Lu B."/>
        </authorList>
    </citation>
    <scope>NUCLEOTIDE SEQUENCE [LARGE SCALE GENOMIC DNA]</scope>
    <source>
        <strain evidence="2 3">BJ06-0157</strain>
    </source>
</reference>
<feature type="transmembrane region" description="Helical" evidence="1">
    <location>
        <begin position="306"/>
        <end position="332"/>
    </location>
</feature>
<keyword evidence="1" id="KW-0472">Membrane</keyword>
<gene>
    <name evidence="2" type="ORF">IU459_29035</name>
</gene>
<name>A0ABS0CY74_9NOCA</name>
<comment type="caution">
    <text evidence="2">The sequence shown here is derived from an EMBL/GenBank/DDBJ whole genome shotgun (WGS) entry which is preliminary data.</text>
</comment>
<dbReference type="Proteomes" id="UP000702209">
    <property type="component" value="Unassembled WGS sequence"/>
</dbReference>
<feature type="transmembrane region" description="Helical" evidence="1">
    <location>
        <begin position="243"/>
        <end position="266"/>
    </location>
</feature>
<feature type="transmembrane region" description="Helical" evidence="1">
    <location>
        <begin position="174"/>
        <end position="198"/>
    </location>
</feature>
<keyword evidence="3" id="KW-1185">Reference proteome</keyword>
<dbReference type="EMBL" id="JADLQX010000028">
    <property type="protein sequence ID" value="MBF6301553.1"/>
    <property type="molecule type" value="Genomic_DNA"/>
</dbReference>
<accession>A0ABS0CY74</accession>
<proteinExistence type="predicted"/>
<evidence type="ECO:0008006" key="4">
    <source>
        <dbReference type="Google" id="ProtNLM"/>
    </source>
</evidence>
<dbReference type="RefSeq" id="WP_195132765.1">
    <property type="nucleotide sequence ID" value="NZ_JADLQX010000028.1"/>
</dbReference>
<evidence type="ECO:0000313" key="3">
    <source>
        <dbReference type="Proteomes" id="UP000702209"/>
    </source>
</evidence>
<sequence>MTTTRYERPGLGASALLMALRLPVGLQQTIGELRYRGRASGRHIALPVSYVRVGDSVVVRVANAATKTWWRNFRSPHPASIRINGVWLTGIGHVVAPGSLEHEKADAVYQNAHPRQRIDVDDPYVVIDVGAEKTTPSRRELSRRWFVAVTAGETLGFAAPAAAGALTVDSAPGVIAAALLIAAAIEGGVLAFFQSRVLRWWLHEFSTRDWIMATAAGALVAWTVGLVPVLYGDRLGNWPAAVQVPAVAAGALVMVFAIGVAQWYVLRRWSDRAVLWIWGNAVGWIAGLAAFTTVTTPLWRAGQSTMATAVIGALGGLVMAAVVAVTTGLFLVRILVPGHLRVSA</sequence>
<feature type="transmembrane region" description="Helical" evidence="1">
    <location>
        <begin position="210"/>
        <end position="231"/>
    </location>
</feature>
<evidence type="ECO:0000256" key="1">
    <source>
        <dbReference type="SAM" id="Phobius"/>
    </source>
</evidence>
<feature type="transmembrane region" description="Helical" evidence="1">
    <location>
        <begin position="145"/>
        <end position="168"/>
    </location>
</feature>
<dbReference type="Gene3D" id="2.30.110.10">
    <property type="entry name" value="Electron Transport, Fmn-binding Protein, Chain A"/>
    <property type="match status" value="1"/>
</dbReference>
<dbReference type="InterPro" id="IPR012349">
    <property type="entry name" value="Split_barrel_FMN-bd"/>
</dbReference>
<keyword evidence="1" id="KW-1133">Transmembrane helix</keyword>
<evidence type="ECO:0000313" key="2">
    <source>
        <dbReference type="EMBL" id="MBF6301553.1"/>
    </source>
</evidence>